<reference evidence="1" key="2">
    <citation type="journal article" date="2016" name="Genome Announc.">
        <title>Complete Genome Sequence of Sphingopyxis terrae Strain 203-1 (NBRC 111660), a Polyethylene Glycol Degrader.</title>
        <authorList>
            <person name="Ohtsubo Y."/>
            <person name="Nonoyama S."/>
            <person name="Nagata Y."/>
            <person name="Numata M."/>
            <person name="Tsuchikane K."/>
            <person name="Hosoyama A."/>
            <person name="Yamazoe A."/>
            <person name="Tsuda M."/>
            <person name="Fujita N."/>
            <person name="Kawai F."/>
        </authorList>
    </citation>
    <scope>NUCLEOTIDE SEQUENCE [LARGE SCALE GENOMIC DNA]</scope>
    <source>
        <strain evidence="1">203-1</strain>
    </source>
</reference>
<proteinExistence type="predicted"/>
<evidence type="ECO:0000313" key="1">
    <source>
        <dbReference type="EMBL" id="AMU95193.1"/>
    </source>
</evidence>
<name>A0A142VZH3_9SPHN</name>
<reference evidence="1" key="1">
    <citation type="submission" date="2015-11" db="EMBL/GenBank/DDBJ databases">
        <authorList>
            <person name="Zhang Y."/>
            <person name="Guo Z."/>
        </authorList>
    </citation>
    <scope>NUCLEOTIDE SEQUENCE</scope>
    <source>
        <strain evidence="1">203-1</strain>
    </source>
</reference>
<protein>
    <submittedName>
        <fullName evidence="1">Uncharacterized protein</fullName>
    </submittedName>
</protein>
<sequence>MTDFWPLGLAALEAIGTESAEWAAIVDQLSKRGKVRSRDNTGGGIFVEIEPGPGGTEIVRKLQASQKDVWLSVERLDHGLGIILHLKGDGIALLEGYAVGLEDTLKIDFERARFEVTNKPGPLATNDS</sequence>
<dbReference type="Proteomes" id="UP000076234">
    <property type="component" value="Chromosome"/>
</dbReference>
<dbReference type="EMBL" id="CP013342">
    <property type="protein sequence ID" value="AMU95193.1"/>
    <property type="molecule type" value="Genomic_DNA"/>
</dbReference>
<accession>A0A142VZH3</accession>
<gene>
    <name evidence="1" type="ORF">AOA14_11310</name>
</gene>
<dbReference type="RefSeq" id="WP_062901879.1">
    <property type="nucleotide sequence ID" value="NZ_CP013342.1"/>
</dbReference>
<dbReference type="STRING" id="1219058.AOA14_11310"/>
<organism evidence="1">
    <name type="scientific">Sphingopyxis terrae subsp. terrae NBRC 15098</name>
    <dbReference type="NCBI Taxonomy" id="1219058"/>
    <lineage>
        <taxon>Bacteria</taxon>
        <taxon>Pseudomonadati</taxon>
        <taxon>Pseudomonadota</taxon>
        <taxon>Alphaproteobacteria</taxon>
        <taxon>Sphingomonadales</taxon>
        <taxon>Sphingomonadaceae</taxon>
        <taxon>Sphingopyxis</taxon>
    </lineage>
</organism>
<dbReference type="KEGG" id="ster:AOA14_11310"/>
<dbReference type="AlphaFoldDB" id="A0A142VZH3"/>